<dbReference type="GO" id="GO:0098609">
    <property type="term" value="P:cell-cell adhesion"/>
    <property type="evidence" value="ECO:0007669"/>
    <property type="project" value="TreeGrafter"/>
</dbReference>
<keyword evidence="2" id="KW-0677">Repeat</keyword>
<dbReference type="GO" id="GO:0045197">
    <property type="term" value="P:establishment or maintenance of epithelial cell apical/basal polarity"/>
    <property type="evidence" value="ECO:0007669"/>
    <property type="project" value="TreeGrafter"/>
</dbReference>
<proteinExistence type="predicted"/>
<dbReference type="Gene3D" id="3.80.10.10">
    <property type="entry name" value="Ribonuclease Inhibitor"/>
    <property type="match status" value="3"/>
</dbReference>
<evidence type="ECO:0000256" key="1">
    <source>
        <dbReference type="ARBA" id="ARBA00022614"/>
    </source>
</evidence>
<feature type="compositionally biased region" description="Polar residues" evidence="3">
    <location>
        <begin position="543"/>
        <end position="560"/>
    </location>
</feature>
<feature type="compositionally biased region" description="Polar residues" evidence="3">
    <location>
        <begin position="644"/>
        <end position="656"/>
    </location>
</feature>
<dbReference type="InterPro" id="IPR055414">
    <property type="entry name" value="LRR_R13L4/SHOC2-like"/>
</dbReference>
<keyword evidence="6" id="KW-1185">Reference proteome</keyword>
<feature type="domain" description="Disease resistance R13L4/SHOC-2-like LRR" evidence="4">
    <location>
        <begin position="192"/>
        <end position="294"/>
    </location>
</feature>
<dbReference type="GO" id="GO:0098968">
    <property type="term" value="P:neurotransmitter receptor transport postsynaptic membrane to endosome"/>
    <property type="evidence" value="ECO:0007669"/>
    <property type="project" value="TreeGrafter"/>
</dbReference>
<dbReference type="GO" id="GO:0098887">
    <property type="term" value="P:neurotransmitter receptor transport, endosome to postsynaptic membrane"/>
    <property type="evidence" value="ECO:0007669"/>
    <property type="project" value="TreeGrafter"/>
</dbReference>
<dbReference type="InterPro" id="IPR032675">
    <property type="entry name" value="LRR_dom_sf"/>
</dbReference>
<comment type="caution">
    <text evidence="5">The sequence shown here is derived from an EMBL/GenBank/DDBJ whole genome shotgun (WGS) entry which is preliminary data.</text>
</comment>
<gene>
    <name evidence="5" type="ORF">GDO81_007836</name>
</gene>
<dbReference type="SMART" id="SM00364">
    <property type="entry name" value="LRR_BAC"/>
    <property type="match status" value="14"/>
</dbReference>
<protein>
    <recommendedName>
        <fullName evidence="4">Disease resistance R13L4/SHOC-2-like LRR domain-containing protein</fullName>
    </recommendedName>
</protein>
<evidence type="ECO:0000256" key="3">
    <source>
        <dbReference type="SAM" id="MobiDB-lite"/>
    </source>
</evidence>
<dbReference type="FunFam" id="3.80.10.10:FF:000423">
    <property type="entry name" value="Leucine rich repeat containing 1"/>
    <property type="match status" value="1"/>
</dbReference>
<feature type="compositionally biased region" description="Polar residues" evidence="3">
    <location>
        <begin position="588"/>
        <end position="598"/>
    </location>
</feature>
<dbReference type="SUPFAM" id="SSF52058">
    <property type="entry name" value="L domain-like"/>
    <property type="match status" value="2"/>
</dbReference>
<feature type="region of interest" description="Disordered" evidence="3">
    <location>
        <begin position="644"/>
        <end position="683"/>
    </location>
</feature>
<evidence type="ECO:0000313" key="6">
    <source>
        <dbReference type="Proteomes" id="UP000824782"/>
    </source>
</evidence>
<name>A0AAV7CAG8_ENGPU</name>
<dbReference type="FunFam" id="3.80.10.10:FF:000346">
    <property type="entry name" value="Leucine rich repeat containing 1"/>
    <property type="match status" value="1"/>
</dbReference>
<accession>A0AAV7CAG8</accession>
<evidence type="ECO:0000313" key="5">
    <source>
        <dbReference type="EMBL" id="KAG8581898.1"/>
    </source>
</evidence>
<dbReference type="InterPro" id="IPR050614">
    <property type="entry name" value="Synaptic_Scaffolding_LAP-MAGUK"/>
</dbReference>
<evidence type="ECO:0000259" key="4">
    <source>
        <dbReference type="Pfam" id="PF23598"/>
    </source>
</evidence>
<dbReference type="Pfam" id="PF23598">
    <property type="entry name" value="LRR_14"/>
    <property type="match status" value="1"/>
</dbReference>
<dbReference type="AlphaFoldDB" id="A0AAV7CAG8"/>
<dbReference type="GO" id="GO:0019901">
    <property type="term" value="F:protein kinase binding"/>
    <property type="evidence" value="ECO:0007669"/>
    <property type="project" value="TreeGrafter"/>
</dbReference>
<dbReference type="EMBL" id="WNYA01000003">
    <property type="protein sequence ID" value="KAG8581898.1"/>
    <property type="molecule type" value="Genomic_DNA"/>
</dbReference>
<dbReference type="PROSITE" id="PS51450">
    <property type="entry name" value="LRR"/>
    <property type="match status" value="3"/>
</dbReference>
<dbReference type="PANTHER" id="PTHR23119">
    <property type="entry name" value="DISCS LARGE"/>
    <property type="match status" value="1"/>
</dbReference>
<reference evidence="5" key="1">
    <citation type="thesis" date="2020" institute="ProQuest LLC" country="789 East Eisenhower Parkway, Ann Arbor, MI, USA">
        <title>Comparative Genomics and Chromosome Evolution.</title>
        <authorList>
            <person name="Mudd A.B."/>
        </authorList>
    </citation>
    <scope>NUCLEOTIDE SEQUENCE</scope>
    <source>
        <strain evidence="5">237g6f4</strain>
        <tissue evidence="5">Blood</tissue>
    </source>
</reference>
<dbReference type="PANTHER" id="PTHR23119:SF58">
    <property type="entry name" value="LEUCINE RICH REPEAT CONTAINING 1"/>
    <property type="match status" value="1"/>
</dbReference>
<dbReference type="Pfam" id="PF13855">
    <property type="entry name" value="LRR_8"/>
    <property type="match status" value="2"/>
</dbReference>
<dbReference type="GO" id="GO:0005912">
    <property type="term" value="C:adherens junction"/>
    <property type="evidence" value="ECO:0007669"/>
    <property type="project" value="TreeGrafter"/>
</dbReference>
<organism evidence="5 6">
    <name type="scientific">Engystomops pustulosus</name>
    <name type="common">Tungara frog</name>
    <name type="synonym">Physalaemus pustulosus</name>
    <dbReference type="NCBI Taxonomy" id="76066"/>
    <lineage>
        <taxon>Eukaryota</taxon>
        <taxon>Metazoa</taxon>
        <taxon>Chordata</taxon>
        <taxon>Craniata</taxon>
        <taxon>Vertebrata</taxon>
        <taxon>Euteleostomi</taxon>
        <taxon>Amphibia</taxon>
        <taxon>Batrachia</taxon>
        <taxon>Anura</taxon>
        <taxon>Neobatrachia</taxon>
        <taxon>Hyloidea</taxon>
        <taxon>Leptodactylidae</taxon>
        <taxon>Leiuperinae</taxon>
        <taxon>Engystomops</taxon>
    </lineage>
</organism>
<feature type="compositionally biased region" description="Acidic residues" evidence="3">
    <location>
        <begin position="572"/>
        <end position="584"/>
    </location>
</feature>
<feature type="compositionally biased region" description="Basic and acidic residues" evidence="3">
    <location>
        <begin position="561"/>
        <end position="570"/>
    </location>
</feature>
<sequence length="708" mass="80012">MFHCIPLWRCNRHVEFMDKRHCSLLAVPDEIYRYSRSLEELLLDANQLRELPRQFFQLVKLRKLGLSDNEIQRLPPEIANFMQLVELDVSRNDIPEIPESISFCKALQVADFSGNPLTRLPESFPDLESLTCLSINDISLQALPENIGNLSHLMSLELRENLLTYLPESLSQLHRLEELDLGNNEIYNLPESIGSLQRLKDLWLDGNQLAELPPEMGSLKNLLCLDVSENKLERLPEEISGMSSLTDLLVSQNLIEVLPDGIGKLKKLSILKVDQNRLIQLTECIGECESLTELVLTENQLLVLPRSIGKLKKLNNLNVDRNKLMSLPKEIGGCCSLNVFCVRENRLTRIPSEIAQATELHVLDVAGNRLSHLPLSLTSLKLKALWLSDNQSQPLLTFQTDVDMETGEKVLTCVLLPQMPSDPSGQADNLPRCGAFESLVNDMSDDTWNERAMNRISAIRFLDDEKEDDDDETATLLRRATPHPGELKTMKKTVENLRTTLNAAKSLDSNKNEDSKWLFKYLRNGSSLNWSIVDFQKHSQVQPGKESYNSIPLCKPSSTVENHKEGRVSPEQEAEEMEDQYDEESMSKSTGSFSETQNGIQDGICQRTISLENNKDKKLKISLKSKENQPNLLSVSSVPLENDRLSATSTNSTPHSQAPLKIPRIILTRPSTSDEDTDQLTQEQDFNLEEMDMADDLFLDCISKSSHP</sequence>
<dbReference type="SMART" id="SM00369">
    <property type="entry name" value="LRR_TYP"/>
    <property type="match status" value="11"/>
</dbReference>
<dbReference type="InterPro" id="IPR003591">
    <property type="entry name" value="Leu-rich_rpt_typical-subtyp"/>
</dbReference>
<dbReference type="GO" id="GO:0045211">
    <property type="term" value="C:postsynaptic membrane"/>
    <property type="evidence" value="ECO:0007669"/>
    <property type="project" value="TreeGrafter"/>
</dbReference>
<evidence type="ECO:0000256" key="2">
    <source>
        <dbReference type="ARBA" id="ARBA00022737"/>
    </source>
</evidence>
<dbReference type="InterPro" id="IPR001611">
    <property type="entry name" value="Leu-rich_rpt"/>
</dbReference>
<dbReference type="Proteomes" id="UP000824782">
    <property type="component" value="Unassembled WGS sequence"/>
</dbReference>
<feature type="region of interest" description="Disordered" evidence="3">
    <location>
        <begin position="543"/>
        <end position="598"/>
    </location>
</feature>
<dbReference type="GO" id="GO:0016323">
    <property type="term" value="C:basolateral plasma membrane"/>
    <property type="evidence" value="ECO:0007669"/>
    <property type="project" value="TreeGrafter"/>
</dbReference>
<dbReference type="GO" id="GO:0043113">
    <property type="term" value="P:receptor clustering"/>
    <property type="evidence" value="ECO:0007669"/>
    <property type="project" value="TreeGrafter"/>
</dbReference>
<keyword evidence="1" id="KW-0433">Leucine-rich repeat</keyword>
<dbReference type="GO" id="GO:0014069">
    <property type="term" value="C:postsynaptic density"/>
    <property type="evidence" value="ECO:0007669"/>
    <property type="project" value="TreeGrafter"/>
</dbReference>